<dbReference type="Gene3D" id="3.40.140.10">
    <property type="entry name" value="Cytidine Deaminase, domain 2"/>
    <property type="match status" value="1"/>
</dbReference>
<feature type="compositionally biased region" description="Basic and acidic residues" evidence="10">
    <location>
        <begin position="355"/>
        <end position="381"/>
    </location>
</feature>
<dbReference type="InterPro" id="IPR037518">
    <property type="entry name" value="MPN"/>
</dbReference>
<dbReference type="InterPro" id="IPR015063">
    <property type="entry name" value="USP8_dimer"/>
</dbReference>
<protein>
    <submittedName>
        <fullName evidence="13">STBPA protein</fullName>
    </submittedName>
</protein>
<gene>
    <name evidence="13" type="primary">Stambpa</name>
    <name evidence="13" type="ORF">GTO92_0018286</name>
</gene>
<evidence type="ECO:0000256" key="7">
    <source>
        <dbReference type="ARBA" id="ARBA00022833"/>
    </source>
</evidence>
<keyword evidence="3" id="KW-0645">Protease</keyword>
<organism evidence="13 14">
    <name type="scientific">Polypterus senegalus</name>
    <name type="common">Senegal bichir</name>
    <dbReference type="NCBI Taxonomy" id="55291"/>
    <lineage>
        <taxon>Eukaryota</taxon>
        <taxon>Metazoa</taxon>
        <taxon>Chordata</taxon>
        <taxon>Craniata</taxon>
        <taxon>Vertebrata</taxon>
        <taxon>Euteleostomi</taxon>
        <taxon>Actinopterygii</taxon>
        <taxon>Polypteriformes</taxon>
        <taxon>Polypteridae</taxon>
        <taxon>Polypterus</taxon>
    </lineage>
</organism>
<feature type="non-terminal residue" evidence="13">
    <location>
        <position position="1"/>
    </location>
</feature>
<dbReference type="Gene3D" id="1.20.58.80">
    <property type="entry name" value="Phosphotransferase system, lactose/cellobiose-type IIA subunit"/>
    <property type="match status" value="1"/>
</dbReference>
<feature type="compositionally biased region" description="Polar residues" evidence="10">
    <location>
        <begin position="305"/>
        <end position="318"/>
    </location>
</feature>
<evidence type="ECO:0000256" key="1">
    <source>
        <dbReference type="ARBA" id="ARBA00001947"/>
    </source>
</evidence>
<feature type="compositionally biased region" description="Basic and acidic residues" evidence="10">
    <location>
        <begin position="220"/>
        <end position="230"/>
    </location>
</feature>
<feature type="compositionally biased region" description="Low complexity" evidence="10">
    <location>
        <begin position="992"/>
        <end position="1004"/>
    </location>
</feature>
<evidence type="ECO:0000256" key="8">
    <source>
        <dbReference type="ARBA" id="ARBA00023049"/>
    </source>
</evidence>
<dbReference type="PROSITE" id="PS50056">
    <property type="entry name" value="TYR_PHOSPHATASE_2"/>
    <property type="match status" value="1"/>
</dbReference>
<keyword evidence="7" id="KW-0862">Zinc</keyword>
<keyword evidence="5" id="KW-0833">Ubl conjugation pathway</keyword>
<feature type="coiled-coil region" evidence="9">
    <location>
        <begin position="889"/>
        <end position="956"/>
    </location>
</feature>
<dbReference type="InterPro" id="IPR029021">
    <property type="entry name" value="Prot-tyrosine_phosphatase-like"/>
</dbReference>
<dbReference type="Gene3D" id="3.90.190.10">
    <property type="entry name" value="Protein tyrosine phosphatase superfamily"/>
    <property type="match status" value="1"/>
</dbReference>
<feature type="compositionally biased region" description="Polar residues" evidence="10">
    <location>
        <begin position="132"/>
        <end position="146"/>
    </location>
</feature>
<dbReference type="PANTHER" id="PTHR12947">
    <property type="entry name" value="AMSH-LIKE PROTEASE"/>
    <property type="match status" value="1"/>
</dbReference>
<dbReference type="EMBL" id="JAAWVN010015534">
    <property type="protein sequence ID" value="MBN3292129.1"/>
    <property type="molecule type" value="Genomic_DNA"/>
</dbReference>
<dbReference type="InterPro" id="IPR000387">
    <property type="entry name" value="Tyr_Pase_dom"/>
</dbReference>
<dbReference type="SUPFAM" id="SSF102712">
    <property type="entry name" value="JAB1/MPN domain"/>
    <property type="match status" value="1"/>
</dbReference>
<reference evidence="13" key="1">
    <citation type="journal article" date="2021" name="Cell">
        <title>Tracing the genetic footprints of vertebrate landing in non-teleost ray-finned fishes.</title>
        <authorList>
            <person name="Bi X."/>
            <person name="Wang K."/>
            <person name="Yang L."/>
            <person name="Pan H."/>
            <person name="Jiang H."/>
            <person name="Wei Q."/>
            <person name="Fang M."/>
            <person name="Yu H."/>
            <person name="Zhu C."/>
            <person name="Cai Y."/>
            <person name="He Y."/>
            <person name="Gan X."/>
            <person name="Zeng H."/>
            <person name="Yu D."/>
            <person name="Zhu Y."/>
            <person name="Jiang H."/>
            <person name="Qiu Q."/>
            <person name="Yang H."/>
            <person name="Zhang Y.E."/>
            <person name="Wang W."/>
            <person name="Zhu M."/>
            <person name="He S."/>
            <person name="Zhang G."/>
        </authorList>
    </citation>
    <scope>NUCLEOTIDE SEQUENCE</scope>
    <source>
        <strain evidence="13">Bchr_001</strain>
    </source>
</reference>
<dbReference type="InterPro" id="IPR016130">
    <property type="entry name" value="Tyr_Pase_AS"/>
</dbReference>
<feature type="domain" description="MPN" evidence="12">
    <location>
        <begin position="1036"/>
        <end position="1167"/>
    </location>
</feature>
<dbReference type="Pfam" id="PF17818">
    <property type="entry name" value="KCT2"/>
    <property type="match status" value="1"/>
</dbReference>
<dbReference type="PROSITE" id="PS50249">
    <property type="entry name" value="MPN"/>
    <property type="match status" value="1"/>
</dbReference>
<sequence>MLNLPEPTQAEDERYMMFQAIRPSSYRQNKQPRVFLWSVMAQAAVKSSRSNTDEGLEQALINTKTKGNAVFLKNSENRFRRNNPDPSNSSEKVAVPVGGAKPQNNDNKDSSIPRPSNLASGGGGGQIKKEVLQQNTGASVTSSETEGTIMEANPNAAAVGQSSQQKGDDGKNEANTDQQFESGNKKKPKTTDDKGKNLQNSTTEMAAKTDPGTNDASSPDSHKAEDDHVVPDQGDTQPLPPKGGTDEEEGPNMHPDTKQANNKAIESTKTLPPKGGTDEEEGPNMHHDTKQASNKAIESTKNDHASGTQQINPTQSASKTEKHQHAQTTNSKETKSGKEPSDTADKQPLNSKQAVVDKKISGKGDEKITEPGETNDAKENPTTDNEQPLESGQENGEKELTGTEGKQTPDVPQNGDEGESEIKESSEGNFPNDNTESSHFFTYLVTGVLLVAVLYIGYHNKRKVFTIFASDSTATGGDKASSANLAVTVLQIRCCHNQRWRRYRRLQPTPLTWTEYLAVGKRIPGTRFVAFKVPLKQTFERYLAPNERFSVLDLVETLKEGKEDLGLIIDLTFTSRYYNPQNLPENISYVKIYTAGHEVPNDSTILQFKQAVTNFLKENAENDMLIGVHCTHGLNRTGYLICSNEEMDKSQSDLQLLRDFGRTRHPNESSFYSDHSNHFYRPPHSRNYMTGREPCIQMGSHSADWRRRSQPYTPLPRYIPGADYTPAPHYTSSTYNYYNGQDYFWHGQYNLPDILSFNLAFWDKIDLFCNKYEVVKEKDLLTMLEYSDVSLTPEDRVRALTKMGSSVDVNEDVPPRRYFRSGVEMIRMARVYAEEGNTENAFILYNKYITLFIEKLPKHRDYKMNIPEKKETMKKLKEIAFPQAEELKKALLKRYMKEYEEYMERKKEEEEALSREAAKQKELEVERQRVEEIRRRQQEQDQFNAFEEMIRRKELEKERLQIVQDFSSPSAPPLDDLLIPGVQEPPQPTLPQSPTTKQSPQTPSDIAGVPPTIDRSLKPGSVIPNDSVLVDGLRQMLIPQDLCIKFLKLAEANTERAVETCGILCGKLTRNQFTLTHVLIPKQCGGPDYCDTENEEELFLIQDQYDLITLGWIHTHPTQTAFLSSVDLHTHCSYQIMLQESIAIVCSPKFNETGYFRLTDYGMEEVSSCKQKGFHPHPREPPLFGVGLLVSLSLFICLLFVPQGETIDPSICILISSEYAVLFVL</sequence>
<dbReference type="Pfam" id="PF01398">
    <property type="entry name" value="JAB"/>
    <property type="match status" value="1"/>
</dbReference>
<evidence type="ECO:0000256" key="10">
    <source>
        <dbReference type="SAM" id="MobiDB-lite"/>
    </source>
</evidence>
<evidence type="ECO:0000313" key="13">
    <source>
        <dbReference type="EMBL" id="MBN3292129.1"/>
    </source>
</evidence>
<dbReference type="Proteomes" id="UP001166052">
    <property type="component" value="Unassembled WGS sequence"/>
</dbReference>
<evidence type="ECO:0000259" key="11">
    <source>
        <dbReference type="PROSITE" id="PS50056"/>
    </source>
</evidence>
<accession>A0ABS2Z121</accession>
<comment type="similarity">
    <text evidence="2">Belongs to the peptidase M67C family.</text>
</comment>
<dbReference type="SUPFAM" id="SSF140856">
    <property type="entry name" value="USP8 N-terminal domain-like"/>
    <property type="match status" value="1"/>
</dbReference>
<dbReference type="SMART" id="SM00232">
    <property type="entry name" value="JAB_MPN"/>
    <property type="match status" value="1"/>
</dbReference>
<evidence type="ECO:0000256" key="5">
    <source>
        <dbReference type="ARBA" id="ARBA00022786"/>
    </source>
</evidence>
<dbReference type="Pfam" id="PF08969">
    <property type="entry name" value="USP8_dimer"/>
    <property type="match status" value="1"/>
</dbReference>
<feature type="compositionally biased region" description="Polar residues" evidence="10">
    <location>
        <begin position="258"/>
        <end position="270"/>
    </location>
</feature>
<comment type="cofactor">
    <cofactor evidence="1">
        <name>Zn(2+)</name>
        <dbReference type="ChEBI" id="CHEBI:29105"/>
    </cofactor>
</comment>
<evidence type="ECO:0000259" key="12">
    <source>
        <dbReference type="PROSITE" id="PS50249"/>
    </source>
</evidence>
<keyword evidence="14" id="KW-1185">Reference proteome</keyword>
<evidence type="ECO:0000313" key="14">
    <source>
        <dbReference type="Proteomes" id="UP001166052"/>
    </source>
</evidence>
<dbReference type="InterPro" id="IPR044098">
    <property type="entry name" value="STAMBP/STALP-like_MPN"/>
</dbReference>
<dbReference type="SUPFAM" id="SSF52799">
    <property type="entry name" value="(Phosphotyrosine protein) phosphatases II"/>
    <property type="match status" value="1"/>
</dbReference>
<evidence type="ECO:0000256" key="2">
    <source>
        <dbReference type="ARBA" id="ARBA00010981"/>
    </source>
</evidence>
<proteinExistence type="inferred from homology"/>
<evidence type="ECO:0000256" key="3">
    <source>
        <dbReference type="ARBA" id="ARBA00022670"/>
    </source>
</evidence>
<feature type="non-terminal residue" evidence="13">
    <location>
        <position position="1225"/>
    </location>
</feature>
<feature type="compositionally biased region" description="Polar residues" evidence="10">
    <location>
        <begin position="382"/>
        <end position="394"/>
    </location>
</feature>
<dbReference type="PANTHER" id="PTHR12947:SF8">
    <property type="entry name" value="STAM-BINDING PROTEIN"/>
    <property type="match status" value="1"/>
</dbReference>
<comment type="caution">
    <text evidence="13">The sequence shown here is derived from an EMBL/GenBank/DDBJ whole genome shotgun (WGS) entry which is preliminary data.</text>
</comment>
<evidence type="ECO:0000256" key="4">
    <source>
        <dbReference type="ARBA" id="ARBA00022723"/>
    </source>
</evidence>
<keyword evidence="8" id="KW-0482">Metalloprotease</keyword>
<keyword evidence="6" id="KW-0378">Hydrolase</keyword>
<dbReference type="InterPro" id="IPR000555">
    <property type="entry name" value="JAMM/MPN+_dom"/>
</dbReference>
<feature type="compositionally biased region" description="Basic and acidic residues" evidence="10">
    <location>
        <begin position="332"/>
        <end position="345"/>
    </location>
</feature>
<name>A0ABS2Z121_POLSE</name>
<evidence type="ECO:0000256" key="6">
    <source>
        <dbReference type="ARBA" id="ARBA00022801"/>
    </source>
</evidence>
<keyword evidence="9" id="KW-0175">Coiled coil</keyword>
<dbReference type="PROSITE" id="PS00383">
    <property type="entry name" value="TYR_PHOSPHATASE_1"/>
    <property type="match status" value="1"/>
</dbReference>
<keyword evidence="4" id="KW-0479">Metal-binding</keyword>
<evidence type="ECO:0000256" key="9">
    <source>
        <dbReference type="SAM" id="Coils"/>
    </source>
</evidence>
<feature type="region of interest" description="Disordered" evidence="10">
    <location>
        <begin position="74"/>
        <end position="433"/>
    </location>
</feature>
<feature type="region of interest" description="Disordered" evidence="10">
    <location>
        <begin position="966"/>
        <end position="1018"/>
    </location>
</feature>
<feature type="domain" description="Tyrosine specific protein phosphatases" evidence="11">
    <location>
        <begin position="606"/>
        <end position="641"/>
    </location>
</feature>
<dbReference type="CDD" id="cd08066">
    <property type="entry name" value="MPN_AMSH_like"/>
    <property type="match status" value="1"/>
</dbReference>